<protein>
    <submittedName>
        <fullName evidence="2">Helix-turn-helix protein</fullName>
    </submittedName>
</protein>
<keyword evidence="3" id="KW-1185">Reference proteome</keyword>
<dbReference type="OrthoDB" id="1524679at2"/>
<comment type="caution">
    <text evidence="2">The sequence shown here is derived from an EMBL/GenBank/DDBJ whole genome shotgun (WGS) entry which is preliminary data.</text>
</comment>
<accession>A0A495J2L8</accession>
<reference evidence="2 3" key="1">
    <citation type="submission" date="2018-10" db="EMBL/GenBank/DDBJ databases">
        <title>Genomic Encyclopedia of Archaeal and Bacterial Type Strains, Phase II (KMG-II): from individual species to whole genera.</title>
        <authorList>
            <person name="Goeker M."/>
        </authorList>
    </citation>
    <scope>NUCLEOTIDE SEQUENCE [LARGE SCALE GENOMIC DNA]</scope>
    <source>
        <strain evidence="2 3">DSM 18602</strain>
    </source>
</reference>
<dbReference type="Proteomes" id="UP000268007">
    <property type="component" value="Unassembled WGS sequence"/>
</dbReference>
<dbReference type="RefSeq" id="WP_121198461.1">
    <property type="nucleotide sequence ID" value="NZ_RBKU01000001.1"/>
</dbReference>
<dbReference type="PANTHER" id="PTHR34585:SF22">
    <property type="entry name" value="HELIX-TURN-HELIX DOMAIN-CONTAINING PROTEIN"/>
    <property type="match status" value="1"/>
</dbReference>
<dbReference type="EMBL" id="RBKU01000001">
    <property type="protein sequence ID" value="RKR82911.1"/>
    <property type="molecule type" value="Genomic_DNA"/>
</dbReference>
<dbReference type="PANTHER" id="PTHR34585">
    <property type="match status" value="1"/>
</dbReference>
<gene>
    <name evidence="2" type="ORF">BDD43_3104</name>
</gene>
<evidence type="ECO:0000259" key="1">
    <source>
        <dbReference type="Pfam" id="PF12728"/>
    </source>
</evidence>
<organism evidence="2 3">
    <name type="scientific">Mucilaginibacter gracilis</name>
    <dbReference type="NCBI Taxonomy" id="423350"/>
    <lineage>
        <taxon>Bacteria</taxon>
        <taxon>Pseudomonadati</taxon>
        <taxon>Bacteroidota</taxon>
        <taxon>Sphingobacteriia</taxon>
        <taxon>Sphingobacteriales</taxon>
        <taxon>Sphingobacteriaceae</taxon>
        <taxon>Mucilaginibacter</taxon>
    </lineage>
</organism>
<evidence type="ECO:0000313" key="2">
    <source>
        <dbReference type="EMBL" id="RKR82911.1"/>
    </source>
</evidence>
<evidence type="ECO:0000313" key="3">
    <source>
        <dbReference type="Proteomes" id="UP000268007"/>
    </source>
</evidence>
<sequence length="108" mass="12213">MTAVHNHIDSKTSIRRDQLITVGDLKTFKTDLLTEIAGIVKHTGGQTPKRWLKAAEVRKLLGLSPNTLKNLRNNGTLPYTQLGGVFYFDYNDLQKVFEELKTLPHGHK</sequence>
<dbReference type="AlphaFoldDB" id="A0A495J2L8"/>
<dbReference type="SUPFAM" id="SSF46955">
    <property type="entry name" value="Putative DNA-binding domain"/>
    <property type="match status" value="1"/>
</dbReference>
<name>A0A495J2L8_9SPHI</name>
<feature type="domain" description="Helix-turn-helix" evidence="1">
    <location>
        <begin position="51"/>
        <end position="99"/>
    </location>
</feature>
<dbReference type="Pfam" id="PF12728">
    <property type="entry name" value="HTH_17"/>
    <property type="match status" value="1"/>
</dbReference>
<proteinExistence type="predicted"/>
<dbReference type="InterPro" id="IPR041657">
    <property type="entry name" value="HTH_17"/>
</dbReference>
<dbReference type="InterPro" id="IPR009061">
    <property type="entry name" value="DNA-bd_dom_put_sf"/>
</dbReference>